<evidence type="ECO:0000313" key="1">
    <source>
        <dbReference type="EMBL" id="KAK4301302.1"/>
    </source>
</evidence>
<dbReference type="AlphaFoldDB" id="A0AAE1P5P9"/>
<keyword evidence="2" id="KW-1185">Reference proteome</keyword>
<dbReference type="Proteomes" id="UP001292094">
    <property type="component" value="Unassembled WGS sequence"/>
</dbReference>
<organism evidence="1 2">
    <name type="scientific">Petrolisthes manimaculis</name>
    <dbReference type="NCBI Taxonomy" id="1843537"/>
    <lineage>
        <taxon>Eukaryota</taxon>
        <taxon>Metazoa</taxon>
        <taxon>Ecdysozoa</taxon>
        <taxon>Arthropoda</taxon>
        <taxon>Crustacea</taxon>
        <taxon>Multicrustacea</taxon>
        <taxon>Malacostraca</taxon>
        <taxon>Eumalacostraca</taxon>
        <taxon>Eucarida</taxon>
        <taxon>Decapoda</taxon>
        <taxon>Pleocyemata</taxon>
        <taxon>Anomura</taxon>
        <taxon>Galatheoidea</taxon>
        <taxon>Porcellanidae</taxon>
        <taxon>Petrolisthes</taxon>
    </lineage>
</organism>
<comment type="caution">
    <text evidence="1">The sequence shown here is derived from an EMBL/GenBank/DDBJ whole genome shotgun (WGS) entry which is preliminary data.</text>
</comment>
<evidence type="ECO:0000313" key="2">
    <source>
        <dbReference type="Proteomes" id="UP001292094"/>
    </source>
</evidence>
<gene>
    <name evidence="1" type="ORF">Pmani_026544</name>
</gene>
<name>A0AAE1P5P9_9EUCA</name>
<accession>A0AAE1P5P9</accession>
<sequence>MFEVRSCIGVEGVVEGIVGAGSDIGVESGIEVEVGDSLDVGAGVGEVVWVGIVSGDGNSVVHDGVIGNDVVGVSYVILVLRRPCGLAKEGGEDCGWREYRYDLLCVQQPR</sequence>
<proteinExistence type="predicted"/>
<dbReference type="EMBL" id="JAWZYT010002896">
    <property type="protein sequence ID" value="KAK4301302.1"/>
    <property type="molecule type" value="Genomic_DNA"/>
</dbReference>
<protein>
    <submittedName>
        <fullName evidence="1">Uncharacterized protein</fullName>
    </submittedName>
</protein>
<reference evidence="1" key="1">
    <citation type="submission" date="2023-11" db="EMBL/GenBank/DDBJ databases">
        <title>Genome assemblies of two species of porcelain crab, Petrolisthes cinctipes and Petrolisthes manimaculis (Anomura: Porcellanidae).</title>
        <authorList>
            <person name="Angst P."/>
        </authorList>
    </citation>
    <scope>NUCLEOTIDE SEQUENCE</scope>
    <source>
        <strain evidence="1">PB745_02</strain>
        <tissue evidence="1">Gill</tissue>
    </source>
</reference>